<sequence>MTSILGSTEAVLGDAGGGVLSDGANHPPTDVEFHRQKECPCAVRIYQLPTTDLASVMSFGASVLGVPFSFYEEELQPVPTSAPIPDLIEPRVLFPVWKDTTMQELSLGTFARVRDEADTAFLAGQPEVEEQNTTQREKLPSYVLNWTVGGVSPEGEVCMIPLGSIQLSQLLSDVLDVYPTRTRGSFKYNTTVQELCEEVGQPLFFTCVRLT</sequence>
<dbReference type="AlphaFoldDB" id="A0A7G2CH40"/>
<keyword evidence="2" id="KW-1185">Reference proteome</keyword>
<dbReference type="OrthoDB" id="245078at2759"/>
<evidence type="ECO:0000313" key="2">
    <source>
        <dbReference type="Proteomes" id="UP000515908"/>
    </source>
</evidence>
<proteinExistence type="predicted"/>
<dbReference type="VEuPathDB" id="TriTrypDB:ADEAN_000663300"/>
<gene>
    <name evidence="1" type="ORF">ADEAN_000663300</name>
</gene>
<name>A0A7G2CH40_9TRYP</name>
<organism evidence="1 2">
    <name type="scientific">Angomonas deanei</name>
    <dbReference type="NCBI Taxonomy" id="59799"/>
    <lineage>
        <taxon>Eukaryota</taxon>
        <taxon>Discoba</taxon>
        <taxon>Euglenozoa</taxon>
        <taxon>Kinetoplastea</taxon>
        <taxon>Metakinetoplastina</taxon>
        <taxon>Trypanosomatida</taxon>
        <taxon>Trypanosomatidae</taxon>
        <taxon>Strigomonadinae</taxon>
        <taxon>Angomonas</taxon>
    </lineage>
</organism>
<accession>A0A7G2CH40</accession>
<evidence type="ECO:0000313" key="1">
    <source>
        <dbReference type="EMBL" id="CAD2219140.1"/>
    </source>
</evidence>
<protein>
    <submittedName>
        <fullName evidence="1">Uncharacterized protein</fullName>
    </submittedName>
</protein>
<dbReference type="Proteomes" id="UP000515908">
    <property type="component" value="Chromosome 13"/>
</dbReference>
<dbReference type="EMBL" id="LR877157">
    <property type="protein sequence ID" value="CAD2219140.1"/>
    <property type="molecule type" value="Genomic_DNA"/>
</dbReference>
<reference evidence="1 2" key="1">
    <citation type="submission" date="2020-08" db="EMBL/GenBank/DDBJ databases">
        <authorList>
            <person name="Newling K."/>
            <person name="Davey J."/>
            <person name="Forrester S."/>
        </authorList>
    </citation>
    <scope>NUCLEOTIDE SEQUENCE [LARGE SCALE GENOMIC DNA]</scope>
    <source>
        <strain evidence="2">Crithidia deanei Carvalho (ATCC PRA-265)</strain>
    </source>
</reference>